<reference evidence="1" key="1">
    <citation type="journal article" date="2020" name="Microb. Genom.">
        <title>Genetic diversity of clinical and environmental Mucorales isolates obtained from an investigation of mucormycosis cases among solid organ transplant recipients.</title>
        <authorList>
            <person name="Nguyen M.H."/>
            <person name="Kaul D."/>
            <person name="Muto C."/>
            <person name="Cheng S.J."/>
            <person name="Richter R.A."/>
            <person name="Bruno V.M."/>
            <person name="Liu G."/>
            <person name="Beyhan S."/>
            <person name="Sundermann A.J."/>
            <person name="Mounaud S."/>
            <person name="Pasculle A.W."/>
            <person name="Nierman W.C."/>
            <person name="Driscoll E."/>
            <person name="Cumbie R."/>
            <person name="Clancy C.J."/>
            <person name="Dupont C.L."/>
        </authorList>
    </citation>
    <scope>NUCLEOTIDE SEQUENCE</scope>
    <source>
        <strain evidence="1">GL11</strain>
    </source>
</reference>
<name>A0A9P6WZR4_RHIOR</name>
<gene>
    <name evidence="1" type="ORF">G6F64_011181</name>
</gene>
<protein>
    <recommendedName>
        <fullName evidence="3">Reverse transcriptase zinc-binding domain-containing protein</fullName>
    </recommendedName>
</protein>
<keyword evidence="2" id="KW-1185">Reference proteome</keyword>
<sequence>MFTTRSLFSTFDQLDYELDWTAFTHSMVEELLIVRICPDPVHVTSGPRSTHWEGLLVKDFYYFDIHSGSLRRIPVTPRSRFRNRQLLFSNILHQGVQLTEFFQQFARPNPSPPDDPIFQGIYLLPPLQFDRFVPTHTADGTRFANLSTKWFRSTKLPPLESLPLDYPRAPFSAWRLFWQTALPHKAHTVLWRFYHHKLPCRERLHRLIPDKFTDPLCIHCGGNDNDEHFLR</sequence>
<evidence type="ECO:0008006" key="3">
    <source>
        <dbReference type="Google" id="ProtNLM"/>
    </source>
</evidence>
<dbReference type="OrthoDB" id="10309051at2759"/>
<organism evidence="1 2">
    <name type="scientific">Rhizopus oryzae</name>
    <name type="common">Mucormycosis agent</name>
    <name type="synonym">Rhizopus arrhizus var. delemar</name>
    <dbReference type="NCBI Taxonomy" id="64495"/>
    <lineage>
        <taxon>Eukaryota</taxon>
        <taxon>Fungi</taxon>
        <taxon>Fungi incertae sedis</taxon>
        <taxon>Mucoromycota</taxon>
        <taxon>Mucoromycotina</taxon>
        <taxon>Mucoromycetes</taxon>
        <taxon>Mucorales</taxon>
        <taxon>Mucorineae</taxon>
        <taxon>Rhizopodaceae</taxon>
        <taxon>Rhizopus</taxon>
    </lineage>
</organism>
<proteinExistence type="predicted"/>
<comment type="caution">
    <text evidence="1">The sequence shown here is derived from an EMBL/GenBank/DDBJ whole genome shotgun (WGS) entry which is preliminary data.</text>
</comment>
<evidence type="ECO:0000313" key="2">
    <source>
        <dbReference type="Proteomes" id="UP000716291"/>
    </source>
</evidence>
<accession>A0A9P6WZR4</accession>
<dbReference type="AlphaFoldDB" id="A0A9P6WZR4"/>
<evidence type="ECO:0000313" key="1">
    <source>
        <dbReference type="EMBL" id="KAG1302146.1"/>
    </source>
</evidence>
<dbReference type="Proteomes" id="UP000716291">
    <property type="component" value="Unassembled WGS sequence"/>
</dbReference>
<dbReference type="EMBL" id="JAANQT010002603">
    <property type="protein sequence ID" value="KAG1302146.1"/>
    <property type="molecule type" value="Genomic_DNA"/>
</dbReference>